<keyword evidence="7 9" id="KW-0010">Activator</keyword>
<reference evidence="12 13" key="1">
    <citation type="journal article" date="2012" name="Stand. Genomic Sci.">
        <title>Genome sequence of the ocean sediment bacterium Saccharomonospora marina type strain (XMU15(T)).</title>
        <authorList>
            <person name="Klenk H.P."/>
            <person name="Lu M."/>
            <person name="Lucas S."/>
            <person name="Lapidus A."/>
            <person name="Copeland A."/>
            <person name="Pitluck S."/>
            <person name="Goodwin L.A."/>
            <person name="Han C."/>
            <person name="Tapia R."/>
            <person name="Brambilla E.M."/>
            <person name="Potter G."/>
            <person name="Land M."/>
            <person name="Ivanova N."/>
            <person name="Rohde M."/>
            <person name="Goker M."/>
            <person name="Detter J.C."/>
            <person name="Li W.J."/>
            <person name="Kyrpides N.C."/>
            <person name="Woyke T."/>
        </authorList>
    </citation>
    <scope>NUCLEOTIDE SEQUENCE [LARGE SCALE GENOMIC DNA]</scope>
    <source>
        <strain evidence="12 13">XMU15</strain>
    </source>
</reference>
<dbReference type="PROSITE" id="PS50110">
    <property type="entry name" value="RESPONSE_REGULATORY"/>
    <property type="match status" value="1"/>
</dbReference>
<keyword evidence="6 9" id="KW-0238">DNA-binding</keyword>
<gene>
    <name evidence="12" type="ORF">SacmaDRAFT_2487</name>
</gene>
<protein>
    <recommendedName>
        <fullName evidence="9">Transcriptional regulatory protein</fullName>
    </recommendedName>
</protein>
<dbReference type="Pfam" id="PF00072">
    <property type="entry name" value="Response_reg"/>
    <property type="match status" value="1"/>
</dbReference>
<keyword evidence="2 9" id="KW-0963">Cytoplasm</keyword>
<dbReference type="InterPro" id="IPR011006">
    <property type="entry name" value="CheY-like_superfamily"/>
</dbReference>
<evidence type="ECO:0000256" key="7">
    <source>
        <dbReference type="ARBA" id="ARBA00023159"/>
    </source>
</evidence>
<comment type="subcellular location">
    <subcellularLocation>
        <location evidence="1 9">Cytoplasm</location>
    </subcellularLocation>
</comment>
<dbReference type="InterPro" id="IPR024187">
    <property type="entry name" value="Sig_transdc_resp-reg_cit/mal"/>
</dbReference>
<dbReference type="GO" id="GO:0005737">
    <property type="term" value="C:cytoplasm"/>
    <property type="evidence" value="ECO:0007669"/>
    <property type="project" value="UniProtKB-SubCell"/>
</dbReference>
<dbReference type="PANTHER" id="PTHR45526:SF1">
    <property type="entry name" value="TRANSCRIPTIONAL REGULATORY PROTEIN DCUR-RELATED"/>
    <property type="match status" value="1"/>
</dbReference>
<keyword evidence="3 10" id="KW-0597">Phosphoprotein</keyword>
<keyword evidence="8 9" id="KW-0804">Transcription</keyword>
<evidence type="ECO:0000259" key="11">
    <source>
        <dbReference type="PROSITE" id="PS50110"/>
    </source>
</evidence>
<feature type="modified residue" description="4-aspartylphosphate" evidence="10">
    <location>
        <position position="54"/>
    </location>
</feature>
<evidence type="ECO:0000256" key="3">
    <source>
        <dbReference type="ARBA" id="ARBA00022553"/>
    </source>
</evidence>
<dbReference type="EMBL" id="CM001439">
    <property type="protein sequence ID" value="EHR50731.1"/>
    <property type="molecule type" value="Genomic_DNA"/>
</dbReference>
<dbReference type="GO" id="GO:0003677">
    <property type="term" value="F:DNA binding"/>
    <property type="evidence" value="ECO:0007669"/>
    <property type="project" value="UniProtKB-KW"/>
</dbReference>
<sequence>MIEVLVVDDDFRVARIHSGFVSRVPGFRVAGTASTGEEAIAAAGELRPDLLLLDLYLPDMFGLDVVTRLRARGDHCDVLVITAATDGEAVRGSVRQGAVNYLLKPFGFDDLRCRLEEYAGRRAGLSMATVESQADVDRMLARATPRTGTAVLPKGLSVETARTVEGVLRAAGGTLSAAECAERAGISRVSARRYLEHLRETGRAELTLRYRAAGRPERRYAWLG</sequence>
<dbReference type="InterPro" id="IPR001789">
    <property type="entry name" value="Sig_transdc_resp-reg_receiver"/>
</dbReference>
<evidence type="ECO:0000256" key="9">
    <source>
        <dbReference type="PIRNR" id="PIRNR006171"/>
    </source>
</evidence>
<organism evidence="12 13">
    <name type="scientific">Saccharomonospora marina XMU15</name>
    <dbReference type="NCBI Taxonomy" id="882083"/>
    <lineage>
        <taxon>Bacteria</taxon>
        <taxon>Bacillati</taxon>
        <taxon>Actinomycetota</taxon>
        <taxon>Actinomycetes</taxon>
        <taxon>Pseudonocardiales</taxon>
        <taxon>Pseudonocardiaceae</taxon>
        <taxon>Saccharomonospora</taxon>
    </lineage>
</organism>
<evidence type="ECO:0000256" key="5">
    <source>
        <dbReference type="ARBA" id="ARBA00023015"/>
    </source>
</evidence>
<dbReference type="RefSeq" id="WP_009154116.1">
    <property type="nucleotide sequence ID" value="NZ_CM001439.1"/>
</dbReference>
<dbReference type="InterPro" id="IPR051271">
    <property type="entry name" value="2C-system_Tx_regulators"/>
</dbReference>
<keyword evidence="13" id="KW-1185">Reference proteome</keyword>
<keyword evidence="5 9" id="KW-0805">Transcription regulation</keyword>
<dbReference type="AlphaFoldDB" id="H5WZJ9"/>
<dbReference type="PIRSF" id="PIRSF006171">
    <property type="entry name" value="RR_citrat_malat"/>
    <property type="match status" value="1"/>
</dbReference>
<feature type="domain" description="Response regulatory" evidence="11">
    <location>
        <begin position="3"/>
        <end position="119"/>
    </location>
</feature>
<dbReference type="Gene3D" id="3.40.50.2300">
    <property type="match status" value="1"/>
</dbReference>
<dbReference type="GO" id="GO:0000156">
    <property type="term" value="F:phosphorelay response regulator activity"/>
    <property type="evidence" value="ECO:0007669"/>
    <property type="project" value="TreeGrafter"/>
</dbReference>
<proteinExistence type="predicted"/>
<accession>H5WZJ9</accession>
<dbReference type="OrthoDB" id="7187989at2"/>
<name>H5WZJ9_9PSEU</name>
<evidence type="ECO:0000256" key="2">
    <source>
        <dbReference type="ARBA" id="ARBA00022490"/>
    </source>
</evidence>
<dbReference type="Proteomes" id="UP000004926">
    <property type="component" value="Chromosome"/>
</dbReference>
<dbReference type="SUPFAM" id="SSF52172">
    <property type="entry name" value="CheY-like"/>
    <property type="match status" value="1"/>
</dbReference>
<dbReference type="STRING" id="882083.SacmaDRAFT_2487"/>
<evidence type="ECO:0000256" key="8">
    <source>
        <dbReference type="ARBA" id="ARBA00023163"/>
    </source>
</evidence>
<keyword evidence="4 9" id="KW-0902">Two-component regulatory system</keyword>
<dbReference type="HOGENOM" id="CLU_000445_39_1_11"/>
<dbReference type="SMART" id="SM00448">
    <property type="entry name" value="REC"/>
    <property type="match status" value="1"/>
</dbReference>
<dbReference type="PANTHER" id="PTHR45526">
    <property type="entry name" value="TRANSCRIPTIONAL REGULATORY PROTEIN DPIA"/>
    <property type="match status" value="1"/>
</dbReference>
<evidence type="ECO:0000313" key="12">
    <source>
        <dbReference type="EMBL" id="EHR50731.1"/>
    </source>
</evidence>
<evidence type="ECO:0000256" key="10">
    <source>
        <dbReference type="PROSITE-ProRule" id="PRU00169"/>
    </source>
</evidence>
<evidence type="ECO:0000313" key="13">
    <source>
        <dbReference type="Proteomes" id="UP000004926"/>
    </source>
</evidence>
<evidence type="ECO:0000256" key="4">
    <source>
        <dbReference type="ARBA" id="ARBA00023012"/>
    </source>
</evidence>
<evidence type="ECO:0000256" key="6">
    <source>
        <dbReference type="ARBA" id="ARBA00023125"/>
    </source>
</evidence>
<dbReference type="GO" id="GO:0003700">
    <property type="term" value="F:DNA-binding transcription factor activity"/>
    <property type="evidence" value="ECO:0007669"/>
    <property type="project" value="InterPro"/>
</dbReference>
<evidence type="ECO:0000256" key="1">
    <source>
        <dbReference type="ARBA" id="ARBA00004496"/>
    </source>
</evidence>
<dbReference type="eggNOG" id="COG4565">
    <property type="taxonomic scope" value="Bacteria"/>
</dbReference>